<feature type="domain" description="SCP" evidence="2">
    <location>
        <begin position="30"/>
        <end position="134"/>
    </location>
</feature>
<evidence type="ECO:0000256" key="1">
    <source>
        <dbReference type="SAM" id="SignalP"/>
    </source>
</evidence>
<dbReference type="CDD" id="cd05379">
    <property type="entry name" value="CAP_bacterial"/>
    <property type="match status" value="1"/>
</dbReference>
<accession>A0ABY6DB14</accession>
<dbReference type="PANTHER" id="PTHR31157">
    <property type="entry name" value="SCP DOMAIN-CONTAINING PROTEIN"/>
    <property type="match status" value="1"/>
</dbReference>
<keyword evidence="4" id="KW-1185">Reference proteome</keyword>
<dbReference type="PANTHER" id="PTHR31157:SF1">
    <property type="entry name" value="SCP DOMAIN-CONTAINING PROTEIN"/>
    <property type="match status" value="1"/>
</dbReference>
<feature type="chain" id="PRO_5046329596" evidence="1">
    <location>
        <begin position="19"/>
        <end position="146"/>
    </location>
</feature>
<dbReference type="InterPro" id="IPR035940">
    <property type="entry name" value="CAP_sf"/>
</dbReference>
<organism evidence="3 4">
    <name type="scientific">Roseovarius pelagicus</name>
    <dbReference type="NCBI Taxonomy" id="2980108"/>
    <lineage>
        <taxon>Bacteria</taxon>
        <taxon>Pseudomonadati</taxon>
        <taxon>Pseudomonadota</taxon>
        <taxon>Alphaproteobacteria</taxon>
        <taxon>Rhodobacterales</taxon>
        <taxon>Roseobacteraceae</taxon>
        <taxon>Roseovarius</taxon>
    </lineage>
</organism>
<evidence type="ECO:0000259" key="2">
    <source>
        <dbReference type="Pfam" id="PF00188"/>
    </source>
</evidence>
<feature type="signal peptide" evidence="1">
    <location>
        <begin position="1"/>
        <end position="18"/>
    </location>
</feature>
<keyword evidence="1" id="KW-0732">Signal</keyword>
<gene>
    <name evidence="3" type="ORF">N7U68_19875</name>
</gene>
<evidence type="ECO:0000313" key="4">
    <source>
        <dbReference type="Proteomes" id="UP001064087"/>
    </source>
</evidence>
<dbReference type="RefSeq" id="WP_263047943.1">
    <property type="nucleotide sequence ID" value="NZ_CP106738.1"/>
</dbReference>
<dbReference type="Pfam" id="PF00188">
    <property type="entry name" value="CAP"/>
    <property type="match status" value="1"/>
</dbReference>
<evidence type="ECO:0000313" key="3">
    <source>
        <dbReference type="EMBL" id="UXX83288.1"/>
    </source>
</evidence>
<reference evidence="3" key="1">
    <citation type="submission" date="2022-10" db="EMBL/GenBank/DDBJ databases">
        <title>Roseovarius pelagicus sp. nov., isolated from Arctic seawater.</title>
        <authorList>
            <person name="Hong Y.W."/>
            <person name="Hwang C.Y."/>
        </authorList>
    </citation>
    <scope>NUCLEOTIDE SEQUENCE</scope>
    <source>
        <strain evidence="3">HL-MP18</strain>
    </source>
</reference>
<dbReference type="InterPro" id="IPR014044">
    <property type="entry name" value="CAP_dom"/>
</dbReference>
<dbReference type="SUPFAM" id="SSF55797">
    <property type="entry name" value="PR-1-like"/>
    <property type="match status" value="1"/>
</dbReference>
<protein>
    <submittedName>
        <fullName evidence="3">CAP domain-containing protein</fullName>
    </submittedName>
</protein>
<dbReference type="Gene3D" id="3.40.33.10">
    <property type="entry name" value="CAP"/>
    <property type="match status" value="1"/>
</dbReference>
<sequence>MQYALIFLLGLMCLPASAQQVENLGPAALQQMNTIRATNGLGSVQVDKKLTEAATAHARDMAKKGFFSHTGSNGSSIGDRARKARYGFCFIAENIAKGHGSLTQVLTGWLNSPGHRANMLHVQVTEFGLVRGPGNHWVMVLGRPGC</sequence>
<dbReference type="Proteomes" id="UP001064087">
    <property type="component" value="Chromosome"/>
</dbReference>
<proteinExistence type="predicted"/>
<name>A0ABY6DB14_9RHOB</name>
<dbReference type="EMBL" id="CP106738">
    <property type="protein sequence ID" value="UXX83288.1"/>
    <property type="molecule type" value="Genomic_DNA"/>
</dbReference>